<dbReference type="Pfam" id="PF04055">
    <property type="entry name" value="Radical_SAM"/>
    <property type="match status" value="1"/>
</dbReference>
<dbReference type="SFLD" id="SFLDG01123">
    <property type="entry name" value="methyltransferase_(Class_B)"/>
    <property type="match status" value="1"/>
</dbReference>
<keyword evidence="4" id="KW-0949">S-adenosyl-L-methionine</keyword>
<evidence type="ECO:0000256" key="1">
    <source>
        <dbReference type="ARBA" id="ARBA00001966"/>
    </source>
</evidence>
<dbReference type="PROSITE" id="PS51332">
    <property type="entry name" value="B12_BINDING"/>
    <property type="match status" value="1"/>
</dbReference>
<comment type="cofactor">
    <cofactor evidence="1">
        <name>[4Fe-4S] cluster</name>
        <dbReference type="ChEBI" id="CHEBI:49883"/>
    </cofactor>
</comment>
<dbReference type="Gene3D" id="3.80.30.20">
    <property type="entry name" value="tm_1862 like domain"/>
    <property type="match status" value="1"/>
</dbReference>
<protein>
    <submittedName>
        <fullName evidence="10">Radical SAM superfamily enzyme YgiQ, UPF0313 family</fullName>
    </submittedName>
</protein>
<gene>
    <name evidence="10" type="ORF">SAMN02745123_02781</name>
</gene>
<dbReference type="GO" id="GO:0003824">
    <property type="term" value="F:catalytic activity"/>
    <property type="evidence" value="ECO:0007669"/>
    <property type="project" value="InterPro"/>
</dbReference>
<dbReference type="PANTHER" id="PTHR43409">
    <property type="entry name" value="ANAEROBIC MAGNESIUM-PROTOPORPHYRIN IX MONOMETHYL ESTER CYCLASE-RELATED"/>
    <property type="match status" value="1"/>
</dbReference>
<evidence type="ECO:0000256" key="7">
    <source>
        <dbReference type="ARBA" id="ARBA00023014"/>
    </source>
</evidence>
<evidence type="ECO:0000259" key="9">
    <source>
        <dbReference type="PROSITE" id="PS51918"/>
    </source>
</evidence>
<dbReference type="Proteomes" id="UP000183997">
    <property type="component" value="Unassembled WGS sequence"/>
</dbReference>
<evidence type="ECO:0000256" key="5">
    <source>
        <dbReference type="ARBA" id="ARBA00022723"/>
    </source>
</evidence>
<dbReference type="RefSeq" id="WP_238456824.1">
    <property type="nucleotide sequence ID" value="NZ_FRAR01000020.1"/>
</dbReference>
<dbReference type="InterPro" id="IPR025274">
    <property type="entry name" value="DUF4070"/>
</dbReference>
<keyword evidence="7" id="KW-0411">Iron-sulfur</keyword>
<dbReference type="GO" id="GO:0046872">
    <property type="term" value="F:metal ion binding"/>
    <property type="evidence" value="ECO:0007669"/>
    <property type="project" value="UniProtKB-KW"/>
</dbReference>
<dbReference type="Pfam" id="PF13282">
    <property type="entry name" value="DUF4070"/>
    <property type="match status" value="1"/>
</dbReference>
<dbReference type="InterPro" id="IPR034466">
    <property type="entry name" value="Methyltransferase_Class_B"/>
</dbReference>
<keyword evidence="5" id="KW-0479">Metal-binding</keyword>
<dbReference type="InterPro" id="IPR007197">
    <property type="entry name" value="rSAM"/>
</dbReference>
<feature type="domain" description="B12-binding" evidence="8">
    <location>
        <begin position="8"/>
        <end position="139"/>
    </location>
</feature>
<keyword evidence="2" id="KW-0489">Methyltransferase</keyword>
<dbReference type="AlphaFoldDB" id="A0A1M6UIB2"/>
<keyword evidence="11" id="KW-1185">Reference proteome</keyword>
<evidence type="ECO:0000256" key="3">
    <source>
        <dbReference type="ARBA" id="ARBA00022679"/>
    </source>
</evidence>
<dbReference type="SUPFAM" id="SSF102114">
    <property type="entry name" value="Radical SAM enzymes"/>
    <property type="match status" value="1"/>
</dbReference>
<dbReference type="Pfam" id="PF02310">
    <property type="entry name" value="B12-binding"/>
    <property type="match status" value="1"/>
</dbReference>
<dbReference type="PROSITE" id="PS51918">
    <property type="entry name" value="RADICAL_SAM"/>
    <property type="match status" value="1"/>
</dbReference>
<dbReference type="GO" id="GO:0031419">
    <property type="term" value="F:cobalamin binding"/>
    <property type="evidence" value="ECO:0007669"/>
    <property type="project" value="InterPro"/>
</dbReference>
<evidence type="ECO:0000256" key="6">
    <source>
        <dbReference type="ARBA" id="ARBA00023004"/>
    </source>
</evidence>
<dbReference type="PANTHER" id="PTHR43409:SF7">
    <property type="entry name" value="BLL1977 PROTEIN"/>
    <property type="match status" value="1"/>
</dbReference>
<dbReference type="STRING" id="1121421.SAMN02745123_02781"/>
<evidence type="ECO:0000256" key="4">
    <source>
        <dbReference type="ARBA" id="ARBA00022691"/>
    </source>
</evidence>
<dbReference type="GO" id="GO:0005829">
    <property type="term" value="C:cytosol"/>
    <property type="evidence" value="ECO:0007669"/>
    <property type="project" value="TreeGrafter"/>
</dbReference>
<dbReference type="GO" id="GO:0051539">
    <property type="term" value="F:4 iron, 4 sulfur cluster binding"/>
    <property type="evidence" value="ECO:0007669"/>
    <property type="project" value="UniProtKB-KW"/>
</dbReference>
<dbReference type="Gene3D" id="3.40.50.280">
    <property type="entry name" value="Cobalamin-binding domain"/>
    <property type="match status" value="1"/>
</dbReference>
<dbReference type="InterPro" id="IPR058240">
    <property type="entry name" value="rSAM_sf"/>
</dbReference>
<keyword evidence="3" id="KW-0808">Transferase</keyword>
<keyword evidence="6" id="KW-0408">Iron</keyword>
<accession>A0A1M6UIB2</accession>
<reference evidence="11" key="1">
    <citation type="submission" date="2016-11" db="EMBL/GenBank/DDBJ databases">
        <authorList>
            <person name="Varghese N."/>
            <person name="Submissions S."/>
        </authorList>
    </citation>
    <scope>NUCLEOTIDE SEQUENCE [LARGE SCALE GENOMIC DNA]</scope>
    <source>
        <strain evidence="11">DSM 10349</strain>
    </source>
</reference>
<evidence type="ECO:0000313" key="11">
    <source>
        <dbReference type="Proteomes" id="UP000183997"/>
    </source>
</evidence>
<dbReference type="SMART" id="SM00729">
    <property type="entry name" value="Elp3"/>
    <property type="match status" value="1"/>
</dbReference>
<evidence type="ECO:0000259" key="8">
    <source>
        <dbReference type="PROSITE" id="PS51332"/>
    </source>
</evidence>
<dbReference type="InterPro" id="IPR023404">
    <property type="entry name" value="rSAM_horseshoe"/>
</dbReference>
<feature type="domain" description="Radical SAM core" evidence="9">
    <location>
        <begin position="162"/>
        <end position="372"/>
    </location>
</feature>
<dbReference type="InterPro" id="IPR006158">
    <property type="entry name" value="Cobalamin-bd"/>
</dbReference>
<dbReference type="CDD" id="cd02068">
    <property type="entry name" value="radical_SAM_B12_BD"/>
    <property type="match status" value="1"/>
</dbReference>
<sequence>MEQTTMKKSILLITPENRDIHRIRRRQFNNFTQLTMPYLAGFINEDHYKITLVDEYNQRIPYHEKFDLIAITVNTPNAAHCYAISERFRESGASVILGGPHVTLLPEEAMVHCEYVIIGEAEETWPRFLEEFYNGKAQPKYSSDKPPTLEGLPLPKRGLIKNRILTKGAVIASRGCPYCCSYCNLKQIYHPKFRCRPVQEVITDIRNISSRYFVFWDDNFFGNHQYAISLMKELKSLGKKWAAQVTLKDCNDVELLKMARDSGCIYLFLGLESFSAESLSLVNKEINKIEDYQRIIGLIHQHQISVQAGIIFGFDTDDKSVFEKTLRWCEELGIDGATVSLLTPLPGTPIYEELKRKGRLLSDDWSHYNGKTSVAFKPNHMTPEELFEGYMWFRKNFYSLRSILRRLTVSKTNVFHNLLMNLGYRWSLK</sequence>
<dbReference type="EMBL" id="FRAR01000020">
    <property type="protein sequence ID" value="SHK68900.1"/>
    <property type="molecule type" value="Genomic_DNA"/>
</dbReference>
<proteinExistence type="predicted"/>
<name>A0A1M6UIB2_9FIRM</name>
<evidence type="ECO:0000256" key="2">
    <source>
        <dbReference type="ARBA" id="ARBA00022603"/>
    </source>
</evidence>
<evidence type="ECO:0000313" key="10">
    <source>
        <dbReference type="EMBL" id="SHK68900.1"/>
    </source>
</evidence>
<dbReference type="InterPro" id="IPR006638">
    <property type="entry name" value="Elp3/MiaA/NifB-like_rSAM"/>
</dbReference>
<dbReference type="InterPro" id="IPR051198">
    <property type="entry name" value="BchE-like"/>
</dbReference>
<dbReference type="SFLD" id="SFLDS00029">
    <property type="entry name" value="Radical_SAM"/>
    <property type="match status" value="1"/>
</dbReference>
<organism evidence="10 11">
    <name type="scientific">Desulforamulus aeronauticus DSM 10349</name>
    <dbReference type="NCBI Taxonomy" id="1121421"/>
    <lineage>
        <taxon>Bacteria</taxon>
        <taxon>Bacillati</taxon>
        <taxon>Bacillota</taxon>
        <taxon>Clostridia</taxon>
        <taxon>Eubacteriales</taxon>
        <taxon>Peptococcaceae</taxon>
        <taxon>Desulforamulus</taxon>
    </lineage>
</organism>
<dbReference type="SFLD" id="SFLDG01082">
    <property type="entry name" value="B12-binding_domain_containing"/>
    <property type="match status" value="1"/>
</dbReference>